<evidence type="ECO:0000256" key="3">
    <source>
        <dbReference type="ARBA" id="ARBA00022617"/>
    </source>
</evidence>
<dbReference type="Pfam" id="PF00034">
    <property type="entry name" value="Cytochrom_C"/>
    <property type="match status" value="2"/>
</dbReference>
<accession>A0ABU8R0N7</accession>
<keyword evidence="5" id="KW-0732">Signal</keyword>
<keyword evidence="3 9" id="KW-0349">Heme</keyword>
<feature type="domain" description="Cytochrome c" evidence="10">
    <location>
        <begin position="200"/>
        <end position="307"/>
    </location>
</feature>
<comment type="subcellular location">
    <subcellularLocation>
        <location evidence="1">Cell membrane</location>
    </subcellularLocation>
</comment>
<feature type="domain" description="Cytochrome c" evidence="10">
    <location>
        <begin position="55"/>
        <end position="158"/>
    </location>
</feature>
<evidence type="ECO:0000256" key="9">
    <source>
        <dbReference type="PROSITE-ProRule" id="PRU00433"/>
    </source>
</evidence>
<dbReference type="InterPro" id="IPR051459">
    <property type="entry name" value="Cytochrome_c-type_DH"/>
</dbReference>
<sequence length="443" mass="47217">MLMKTGTIKARGRLRALVWCGLAVAVAAGIGAGSVIWRQSQIDMPQGLAGQDHVALVERGRAVALASDCVACHTVDASKPYAGGMAFDTPFGRLYSTNITQDPVNGIGTFTDAEIVGSVRNGISQHGRRLYPAMPYTSYTGMSDDDALALVAYLRTIKPIDSKPPENTMGFPFNQRWAMAFWNIMNFQSGRQLPVAGKSDEWNRGAYLVQSLEHCGECHTPRNFIQGLGHPDLGGGNLGIWKAYDITSGQSGIGTWSDHELFTYLKTGAVHGKANAAGPMAEAVENSLNHLPDPDLHAMVAYLRDLPATGTPSSAPARTGQGQAYTGTTALRASHAQYDPNSDTLGGEVMFNANCATCHAVTGKGVGEYPRLFGNSVLGAADPTNVVSVLLRGVHRKVDGQEVFMPAFANLSDAQVATLSNFLFKQFGNSQVQVTAAEVAKLR</sequence>
<evidence type="ECO:0000256" key="1">
    <source>
        <dbReference type="ARBA" id="ARBA00004236"/>
    </source>
</evidence>
<dbReference type="PIRSF" id="PIRSF000018">
    <property type="entry name" value="Mb_ADH_cyt_c"/>
    <property type="match status" value="1"/>
</dbReference>
<evidence type="ECO:0000256" key="7">
    <source>
        <dbReference type="ARBA" id="ARBA00023004"/>
    </source>
</evidence>
<dbReference type="RefSeq" id="WP_339548004.1">
    <property type="nucleotide sequence ID" value="NZ_JBBHLD010000001.1"/>
</dbReference>
<keyword evidence="6" id="KW-0677">Repeat</keyword>
<organism evidence="11 12">
    <name type="scientific">Pseudomonas kermanshahensis</name>
    <dbReference type="NCBI Taxonomy" id="2745482"/>
    <lineage>
        <taxon>Bacteria</taxon>
        <taxon>Pseudomonadati</taxon>
        <taxon>Pseudomonadota</taxon>
        <taxon>Gammaproteobacteria</taxon>
        <taxon>Pseudomonadales</taxon>
        <taxon>Pseudomonadaceae</taxon>
        <taxon>Pseudomonas</taxon>
    </lineage>
</organism>
<dbReference type="PANTHER" id="PTHR35008">
    <property type="entry name" value="BLL4482 PROTEIN-RELATED"/>
    <property type="match status" value="1"/>
</dbReference>
<dbReference type="PANTHER" id="PTHR35008:SF8">
    <property type="entry name" value="ALCOHOL DEHYDROGENASE CYTOCHROME C SUBUNIT"/>
    <property type="match status" value="1"/>
</dbReference>
<evidence type="ECO:0000259" key="10">
    <source>
        <dbReference type="PROSITE" id="PS51007"/>
    </source>
</evidence>
<evidence type="ECO:0000313" key="11">
    <source>
        <dbReference type="EMBL" id="MEJ5903339.1"/>
    </source>
</evidence>
<reference evidence="11 12" key="1">
    <citation type="submission" date="2024-02" db="EMBL/GenBank/DDBJ databases">
        <title>Identification of pathogenicity and growth-promoting functions of Pseudomonas putida variants.</title>
        <authorList>
            <person name="Sun J."/>
        </authorList>
    </citation>
    <scope>NUCLEOTIDE SEQUENCE [LARGE SCALE GENOMIC DNA]</scope>
    <source>
        <strain evidence="11 12">A04</strain>
    </source>
</reference>
<dbReference type="InterPro" id="IPR014353">
    <property type="entry name" value="Membr-bd_ADH_cyt_c"/>
</dbReference>
<keyword evidence="4 9" id="KW-0479">Metal-binding</keyword>
<evidence type="ECO:0000256" key="5">
    <source>
        <dbReference type="ARBA" id="ARBA00022729"/>
    </source>
</evidence>
<comment type="caution">
    <text evidence="11">The sequence shown here is derived from an EMBL/GenBank/DDBJ whole genome shotgun (WGS) entry which is preliminary data.</text>
</comment>
<dbReference type="SUPFAM" id="SSF46626">
    <property type="entry name" value="Cytochrome c"/>
    <property type="match status" value="3"/>
</dbReference>
<proteinExistence type="predicted"/>
<keyword evidence="12" id="KW-1185">Reference proteome</keyword>
<dbReference type="InterPro" id="IPR009056">
    <property type="entry name" value="Cyt_c-like_dom"/>
</dbReference>
<gene>
    <name evidence="11" type="ORF">V7V80_01385</name>
</gene>
<feature type="domain" description="Cytochrome c" evidence="10">
    <location>
        <begin position="342"/>
        <end position="427"/>
    </location>
</feature>
<keyword evidence="8" id="KW-0472">Membrane</keyword>
<keyword evidence="2" id="KW-1003">Cell membrane</keyword>
<evidence type="ECO:0000256" key="4">
    <source>
        <dbReference type="ARBA" id="ARBA00022723"/>
    </source>
</evidence>
<protein>
    <submittedName>
        <fullName evidence="11">Cytochrome c</fullName>
    </submittedName>
</protein>
<evidence type="ECO:0000256" key="6">
    <source>
        <dbReference type="ARBA" id="ARBA00022737"/>
    </source>
</evidence>
<evidence type="ECO:0000313" key="12">
    <source>
        <dbReference type="Proteomes" id="UP001377692"/>
    </source>
</evidence>
<name>A0ABU8R0N7_9PSED</name>
<dbReference type="PROSITE" id="PS51007">
    <property type="entry name" value="CYTC"/>
    <property type="match status" value="3"/>
</dbReference>
<evidence type="ECO:0000256" key="2">
    <source>
        <dbReference type="ARBA" id="ARBA00022475"/>
    </source>
</evidence>
<evidence type="ECO:0000256" key="8">
    <source>
        <dbReference type="ARBA" id="ARBA00023136"/>
    </source>
</evidence>
<keyword evidence="7 9" id="KW-0408">Iron</keyword>
<dbReference type="EMBL" id="JBBHLD010000001">
    <property type="protein sequence ID" value="MEJ5903339.1"/>
    <property type="molecule type" value="Genomic_DNA"/>
</dbReference>
<dbReference type="Gene3D" id="1.10.760.10">
    <property type="entry name" value="Cytochrome c-like domain"/>
    <property type="match status" value="2"/>
</dbReference>
<dbReference type="Proteomes" id="UP001377692">
    <property type="component" value="Unassembled WGS sequence"/>
</dbReference>
<dbReference type="InterPro" id="IPR036909">
    <property type="entry name" value="Cyt_c-like_dom_sf"/>
</dbReference>